<reference evidence="4" key="2">
    <citation type="submission" date="2021-05" db="EMBL/GenBank/DDBJ databases">
        <title>Protein family content uncovers lineage relationships and bacterial pathway maintenance mechanisms in DPANN archaea.</title>
        <authorList>
            <person name="Castelle C.J."/>
            <person name="Meheust R."/>
            <person name="Jaffe A.L."/>
            <person name="Seitz K."/>
            <person name="Gong X."/>
            <person name="Baker B.J."/>
            <person name="Banfield J.F."/>
        </authorList>
    </citation>
    <scope>NUCLEOTIDE SEQUENCE</scope>
    <source>
        <strain evidence="4">RIFCSPLOWO2_01_FULL_AR10_48_17</strain>
    </source>
</reference>
<comment type="similarity">
    <text evidence="1">Belongs to the universal ribosomal protein uS17 family.</text>
</comment>
<name>A0A8T4LGQ9_9ARCH</name>
<dbReference type="InterPro" id="IPR012340">
    <property type="entry name" value="NA-bd_OB-fold"/>
</dbReference>
<organism evidence="4 5">
    <name type="scientific">Candidatus Iainarchaeum sp</name>
    <dbReference type="NCBI Taxonomy" id="3101447"/>
    <lineage>
        <taxon>Archaea</taxon>
        <taxon>Candidatus Iainarchaeota</taxon>
        <taxon>Candidatus Iainarchaeia</taxon>
        <taxon>Candidatus Iainarchaeales</taxon>
        <taxon>Candidatus Iainarchaeaceae</taxon>
        <taxon>Candidatus Iainarchaeum</taxon>
    </lineage>
</organism>
<evidence type="ECO:0000256" key="1">
    <source>
        <dbReference type="ARBA" id="ARBA00010254"/>
    </source>
</evidence>
<dbReference type="PRINTS" id="PR00973">
    <property type="entry name" value="RIBOSOMALS17"/>
</dbReference>
<dbReference type="CDD" id="cd00364">
    <property type="entry name" value="Ribosomal_uS17"/>
    <property type="match status" value="1"/>
</dbReference>
<dbReference type="PANTHER" id="PTHR10744:SF9">
    <property type="entry name" value="40S RIBOSOMAL PROTEIN S11-RELATED"/>
    <property type="match status" value="1"/>
</dbReference>
<comment type="caution">
    <text evidence="4">The sequence shown here is derived from an EMBL/GenBank/DDBJ whole genome shotgun (WGS) entry which is preliminary data.</text>
</comment>
<evidence type="ECO:0000256" key="2">
    <source>
        <dbReference type="ARBA" id="ARBA00022980"/>
    </source>
</evidence>
<keyword evidence="3" id="KW-0687">Ribonucleoprotein</keyword>
<dbReference type="Gene3D" id="2.40.50.1000">
    <property type="match status" value="1"/>
</dbReference>
<proteinExistence type="inferred from homology"/>
<gene>
    <name evidence="4" type="primary">rpsQ</name>
    <name evidence="4" type="ORF">J4215_05885</name>
</gene>
<dbReference type="Pfam" id="PF00366">
    <property type="entry name" value="Ribosomal_S17"/>
    <property type="match status" value="1"/>
</dbReference>
<evidence type="ECO:0000313" key="5">
    <source>
        <dbReference type="Proteomes" id="UP000675968"/>
    </source>
</evidence>
<dbReference type="SUPFAM" id="SSF50249">
    <property type="entry name" value="Nucleic acid-binding proteins"/>
    <property type="match status" value="1"/>
</dbReference>
<dbReference type="InterPro" id="IPR000266">
    <property type="entry name" value="Ribosomal_uS17"/>
</dbReference>
<dbReference type="Proteomes" id="UP000675968">
    <property type="component" value="Unassembled WGS sequence"/>
</dbReference>
<dbReference type="EMBL" id="JAGVWC010000012">
    <property type="protein sequence ID" value="MBS3062086.1"/>
    <property type="molecule type" value="Genomic_DNA"/>
</dbReference>
<dbReference type="GO" id="GO:0022627">
    <property type="term" value="C:cytosolic small ribosomal subunit"/>
    <property type="evidence" value="ECO:0007669"/>
    <property type="project" value="TreeGrafter"/>
</dbReference>
<reference evidence="4" key="1">
    <citation type="submission" date="2021-03" db="EMBL/GenBank/DDBJ databases">
        <authorList>
            <person name="Jaffe A."/>
        </authorList>
    </citation>
    <scope>NUCLEOTIDE SEQUENCE</scope>
    <source>
        <strain evidence="4">RIFCSPLOWO2_01_FULL_AR10_48_17</strain>
    </source>
</reference>
<dbReference type="GO" id="GO:0006412">
    <property type="term" value="P:translation"/>
    <property type="evidence" value="ECO:0007669"/>
    <property type="project" value="InterPro"/>
</dbReference>
<accession>A0A8T4LGQ9</accession>
<keyword evidence="2 4" id="KW-0689">Ribosomal protein</keyword>
<evidence type="ECO:0000256" key="3">
    <source>
        <dbReference type="ARBA" id="ARBA00023274"/>
    </source>
</evidence>
<dbReference type="PANTHER" id="PTHR10744">
    <property type="entry name" value="40S RIBOSOMAL PROTEIN S11 FAMILY MEMBER"/>
    <property type="match status" value="1"/>
</dbReference>
<protein>
    <submittedName>
        <fullName evidence="4">30S ribosomal protein S17</fullName>
    </submittedName>
</protein>
<dbReference type="AlphaFoldDB" id="A0A8T4LGQ9"/>
<sequence>MSVKNKNSLPVRGNVFDGRVISAKAPKTVTVLRDTVHYVSKYERYKKSRSKVKAHVPDNFAVNEGDVVRIGETRKISKTKNFVVMQILQKAAEKRLIEDIKEEEKPKKKEDKK</sequence>
<dbReference type="GO" id="GO:0003735">
    <property type="term" value="F:structural constituent of ribosome"/>
    <property type="evidence" value="ECO:0007669"/>
    <property type="project" value="InterPro"/>
</dbReference>
<evidence type="ECO:0000313" key="4">
    <source>
        <dbReference type="EMBL" id="MBS3062086.1"/>
    </source>
</evidence>